<comment type="caution">
    <text evidence="1">The sequence shown here is derived from an EMBL/GenBank/DDBJ whole genome shotgun (WGS) entry which is preliminary data.</text>
</comment>
<name>A0A4C2A850_EUMVA</name>
<reference evidence="1 2" key="1">
    <citation type="journal article" date="2019" name="Commun. Biol.">
        <title>The bagworm genome reveals a unique fibroin gene that provides high tensile strength.</title>
        <authorList>
            <person name="Kono N."/>
            <person name="Nakamura H."/>
            <person name="Ohtoshi R."/>
            <person name="Tomita M."/>
            <person name="Numata K."/>
            <person name="Arakawa K."/>
        </authorList>
    </citation>
    <scope>NUCLEOTIDE SEQUENCE [LARGE SCALE GENOMIC DNA]</scope>
</reference>
<gene>
    <name evidence="1" type="ORF">EVAR_65148_1</name>
</gene>
<dbReference type="OrthoDB" id="2134133at2759"/>
<keyword evidence="2" id="KW-1185">Reference proteome</keyword>
<proteinExistence type="predicted"/>
<protein>
    <submittedName>
        <fullName evidence="1">Uncharacterized protein</fullName>
    </submittedName>
</protein>
<accession>A0A4C2A850</accession>
<evidence type="ECO:0000313" key="1">
    <source>
        <dbReference type="EMBL" id="GBP96836.1"/>
    </source>
</evidence>
<evidence type="ECO:0000313" key="2">
    <source>
        <dbReference type="Proteomes" id="UP000299102"/>
    </source>
</evidence>
<dbReference type="AlphaFoldDB" id="A0A4C2A850"/>
<dbReference type="EMBL" id="BGZK01002838">
    <property type="protein sequence ID" value="GBP96836.1"/>
    <property type="molecule type" value="Genomic_DNA"/>
</dbReference>
<dbReference type="Proteomes" id="UP000299102">
    <property type="component" value="Unassembled WGS sequence"/>
</dbReference>
<dbReference type="STRING" id="151549.A0A4C2A850"/>
<sequence length="107" mass="12570">MEERQNFHLVNIMRLHYIWQLLESLPAPFGDALMGIRFTWTPDIRSDESDSSAGSALCRSTAEATQALADEWECIERRIYDEDGKKVTRPQLVEECQQWRQLHPHLR</sequence>
<organism evidence="1 2">
    <name type="scientific">Eumeta variegata</name>
    <name type="common">Bagworm moth</name>
    <name type="synonym">Eumeta japonica</name>
    <dbReference type="NCBI Taxonomy" id="151549"/>
    <lineage>
        <taxon>Eukaryota</taxon>
        <taxon>Metazoa</taxon>
        <taxon>Ecdysozoa</taxon>
        <taxon>Arthropoda</taxon>
        <taxon>Hexapoda</taxon>
        <taxon>Insecta</taxon>
        <taxon>Pterygota</taxon>
        <taxon>Neoptera</taxon>
        <taxon>Endopterygota</taxon>
        <taxon>Lepidoptera</taxon>
        <taxon>Glossata</taxon>
        <taxon>Ditrysia</taxon>
        <taxon>Tineoidea</taxon>
        <taxon>Psychidae</taxon>
        <taxon>Oiketicinae</taxon>
        <taxon>Eumeta</taxon>
    </lineage>
</organism>